<dbReference type="AlphaFoldDB" id="A0A9P6L537"/>
<accession>A0A9P6L537</accession>
<reference evidence="2" key="1">
    <citation type="journal article" date="2020" name="Nat. Commun.">
        <title>Large-scale genome sequencing of mycorrhizal fungi provides insights into the early evolution of symbiotic traits.</title>
        <authorList>
            <person name="Miyauchi S."/>
            <person name="Kiss E."/>
            <person name="Kuo A."/>
            <person name="Drula E."/>
            <person name="Kohler A."/>
            <person name="Sanchez-Garcia M."/>
            <person name="Morin E."/>
            <person name="Andreopoulos B."/>
            <person name="Barry K.W."/>
            <person name="Bonito G."/>
            <person name="Buee M."/>
            <person name="Carver A."/>
            <person name="Chen C."/>
            <person name="Cichocki N."/>
            <person name="Clum A."/>
            <person name="Culley D."/>
            <person name="Crous P.W."/>
            <person name="Fauchery L."/>
            <person name="Girlanda M."/>
            <person name="Hayes R.D."/>
            <person name="Keri Z."/>
            <person name="LaButti K."/>
            <person name="Lipzen A."/>
            <person name="Lombard V."/>
            <person name="Magnuson J."/>
            <person name="Maillard F."/>
            <person name="Murat C."/>
            <person name="Nolan M."/>
            <person name="Ohm R.A."/>
            <person name="Pangilinan J."/>
            <person name="Pereira M.F."/>
            <person name="Perotto S."/>
            <person name="Peter M."/>
            <person name="Pfister S."/>
            <person name="Riley R."/>
            <person name="Sitrit Y."/>
            <person name="Stielow J.B."/>
            <person name="Szollosi G."/>
            <person name="Zifcakova L."/>
            <person name="Stursova M."/>
            <person name="Spatafora J.W."/>
            <person name="Tedersoo L."/>
            <person name="Vaario L.M."/>
            <person name="Yamada A."/>
            <person name="Yan M."/>
            <person name="Wang P."/>
            <person name="Xu J."/>
            <person name="Bruns T."/>
            <person name="Baldrian P."/>
            <person name="Vilgalys R."/>
            <person name="Dunand C."/>
            <person name="Henrissat B."/>
            <person name="Grigoriev I.V."/>
            <person name="Hibbett D."/>
            <person name="Nagy L.G."/>
            <person name="Martin F.M."/>
        </authorList>
    </citation>
    <scope>NUCLEOTIDE SEQUENCE</scope>
    <source>
        <strain evidence="2">UH-Tt-Lm1</strain>
    </source>
</reference>
<reference evidence="2" key="2">
    <citation type="submission" date="2020-11" db="EMBL/GenBank/DDBJ databases">
        <authorList>
            <consortium name="DOE Joint Genome Institute"/>
            <person name="Kuo A."/>
            <person name="Miyauchi S."/>
            <person name="Kiss E."/>
            <person name="Drula E."/>
            <person name="Kohler A."/>
            <person name="Sanchez-Garcia M."/>
            <person name="Andreopoulos B."/>
            <person name="Barry K.W."/>
            <person name="Bonito G."/>
            <person name="Buee M."/>
            <person name="Carver A."/>
            <person name="Chen C."/>
            <person name="Cichocki N."/>
            <person name="Clum A."/>
            <person name="Culley D."/>
            <person name="Crous P.W."/>
            <person name="Fauchery L."/>
            <person name="Girlanda M."/>
            <person name="Hayes R."/>
            <person name="Keri Z."/>
            <person name="Labutti K."/>
            <person name="Lipzen A."/>
            <person name="Lombard V."/>
            <person name="Magnuson J."/>
            <person name="Maillard F."/>
            <person name="Morin E."/>
            <person name="Murat C."/>
            <person name="Nolan M."/>
            <person name="Ohm R."/>
            <person name="Pangilinan J."/>
            <person name="Pereira M."/>
            <person name="Perotto S."/>
            <person name="Peter M."/>
            <person name="Riley R."/>
            <person name="Sitrit Y."/>
            <person name="Stielow B."/>
            <person name="Szollosi G."/>
            <person name="Zifcakova L."/>
            <person name="Stursova M."/>
            <person name="Spatafora J.W."/>
            <person name="Tedersoo L."/>
            <person name="Vaario L.-M."/>
            <person name="Yamada A."/>
            <person name="Yan M."/>
            <person name="Wang P."/>
            <person name="Xu J."/>
            <person name="Bruns T."/>
            <person name="Baldrian P."/>
            <person name="Vilgalys R."/>
            <person name="Henrissat B."/>
            <person name="Grigoriev I.V."/>
            <person name="Hibbett D."/>
            <person name="Nagy L.G."/>
            <person name="Martin F.M."/>
        </authorList>
    </citation>
    <scope>NUCLEOTIDE SEQUENCE</scope>
    <source>
        <strain evidence="2">UH-Tt-Lm1</strain>
    </source>
</reference>
<dbReference type="EMBL" id="WIUZ02000011">
    <property type="protein sequence ID" value="KAF9782596.1"/>
    <property type="molecule type" value="Genomic_DNA"/>
</dbReference>
<protein>
    <submittedName>
        <fullName evidence="2">Uncharacterized protein</fullName>
    </submittedName>
</protein>
<dbReference type="Proteomes" id="UP000736335">
    <property type="component" value="Unassembled WGS sequence"/>
</dbReference>
<organism evidence="2 3">
    <name type="scientific">Thelephora terrestris</name>
    <dbReference type="NCBI Taxonomy" id="56493"/>
    <lineage>
        <taxon>Eukaryota</taxon>
        <taxon>Fungi</taxon>
        <taxon>Dikarya</taxon>
        <taxon>Basidiomycota</taxon>
        <taxon>Agaricomycotina</taxon>
        <taxon>Agaricomycetes</taxon>
        <taxon>Thelephorales</taxon>
        <taxon>Thelephoraceae</taxon>
        <taxon>Thelephora</taxon>
    </lineage>
</organism>
<gene>
    <name evidence="2" type="ORF">BJ322DRAFT_1142908</name>
</gene>
<keyword evidence="1" id="KW-1133">Transmembrane helix</keyword>
<evidence type="ECO:0000313" key="3">
    <source>
        <dbReference type="Proteomes" id="UP000736335"/>
    </source>
</evidence>
<proteinExistence type="predicted"/>
<feature type="transmembrane region" description="Helical" evidence="1">
    <location>
        <begin position="103"/>
        <end position="123"/>
    </location>
</feature>
<keyword evidence="3" id="KW-1185">Reference proteome</keyword>
<keyword evidence="1" id="KW-0472">Membrane</keyword>
<name>A0A9P6L537_9AGAM</name>
<evidence type="ECO:0000313" key="2">
    <source>
        <dbReference type="EMBL" id="KAF9782596.1"/>
    </source>
</evidence>
<keyword evidence="1" id="KW-0812">Transmembrane</keyword>
<evidence type="ECO:0000256" key="1">
    <source>
        <dbReference type="SAM" id="Phobius"/>
    </source>
</evidence>
<comment type="caution">
    <text evidence="2">The sequence shown here is derived from an EMBL/GenBank/DDBJ whole genome shotgun (WGS) entry which is preliminary data.</text>
</comment>
<dbReference type="OrthoDB" id="3259878at2759"/>
<sequence>MVRSSRLHRLPQRLDYTLVPAPLDLTLPLESPLPAIIVTPSSPRCSTDFSIAFLAPEKKPSWRERAASYLPKLSLPSQPISLATTPTKSSFSSLTSPFRPRSIVIMFILLFTMACHMIAHRFAITPRIDFQTKGLGLGEAGLVDAHLRGSLSQSQPNVPRVGGSDSWLGIWETRDEDLDLVVRDSTRGVADVGNGGDDVDALPNFA</sequence>